<comment type="function">
    <text evidence="2">Essential for vacuolar protein sorting. Required for vacuole biogenesis, stability and to maintain vacuole morphology.</text>
</comment>
<keyword evidence="2" id="KW-0813">Transport</keyword>
<dbReference type="InterPro" id="IPR006926">
    <property type="entry name" value="Vps16_N"/>
</dbReference>
<dbReference type="OrthoDB" id="1792at2759"/>
<keyword evidence="2" id="KW-0653">Protein transport</keyword>
<dbReference type="InterPro" id="IPR006925">
    <property type="entry name" value="Vps16_C"/>
</dbReference>
<keyword evidence="6" id="KW-1185">Reference proteome</keyword>
<dbReference type="Pfam" id="PF04841">
    <property type="entry name" value="Vps16_N"/>
    <property type="match status" value="1"/>
</dbReference>
<dbReference type="FunCoup" id="A0A0H2SCF9">
    <property type="interactions" value="778"/>
</dbReference>
<dbReference type="InterPro" id="IPR016534">
    <property type="entry name" value="VPS16"/>
</dbReference>
<dbReference type="Gene3D" id="1.10.150.780">
    <property type="entry name" value="Vps16, C-terminal region"/>
    <property type="match status" value="1"/>
</dbReference>
<evidence type="ECO:0000256" key="1">
    <source>
        <dbReference type="ARBA" id="ARBA00009250"/>
    </source>
</evidence>
<dbReference type="InterPro" id="IPR038132">
    <property type="entry name" value="Vps16_C_sf"/>
</dbReference>
<feature type="domain" description="Vps16 C-terminal" evidence="3">
    <location>
        <begin position="525"/>
        <end position="843"/>
    </location>
</feature>
<dbReference type="GO" id="GO:0098588">
    <property type="term" value="C:bounding membrane of organelle"/>
    <property type="evidence" value="ECO:0007669"/>
    <property type="project" value="UniProtKB-ARBA"/>
</dbReference>
<dbReference type="GO" id="GO:0042144">
    <property type="term" value="P:vacuole fusion, non-autophagic"/>
    <property type="evidence" value="ECO:0007669"/>
    <property type="project" value="TreeGrafter"/>
</dbReference>
<protein>
    <recommendedName>
        <fullName evidence="2">Probable vacuolar protein sorting-associated protein 16 homolog</fullName>
    </recommendedName>
</protein>
<dbReference type="SUPFAM" id="SSF69322">
    <property type="entry name" value="Tricorn protease domain 2"/>
    <property type="match status" value="1"/>
</dbReference>
<reference evidence="5 6" key="1">
    <citation type="submission" date="2015-04" db="EMBL/GenBank/DDBJ databases">
        <title>Complete genome sequence of Schizopora paradoxa KUC8140, a cosmopolitan wood degrader in East Asia.</title>
        <authorList>
            <consortium name="DOE Joint Genome Institute"/>
            <person name="Min B."/>
            <person name="Park H."/>
            <person name="Jang Y."/>
            <person name="Kim J.-J."/>
            <person name="Kim K.H."/>
            <person name="Pangilinan J."/>
            <person name="Lipzen A."/>
            <person name="Riley R."/>
            <person name="Grigoriev I.V."/>
            <person name="Spatafora J.W."/>
            <person name="Choi I.-G."/>
        </authorList>
    </citation>
    <scope>NUCLEOTIDE SEQUENCE [LARGE SCALE GENOMIC DNA]</scope>
    <source>
        <strain evidence="5 6">KUC8140</strain>
    </source>
</reference>
<comment type="similarity">
    <text evidence="1 2">Belongs to the VPS16 family.</text>
</comment>
<dbReference type="InParanoid" id="A0A0H2SCF9"/>
<dbReference type="Pfam" id="PF04840">
    <property type="entry name" value="Vps16_C"/>
    <property type="match status" value="1"/>
</dbReference>
<dbReference type="GO" id="GO:0030897">
    <property type="term" value="C:HOPS complex"/>
    <property type="evidence" value="ECO:0007669"/>
    <property type="project" value="TreeGrafter"/>
</dbReference>
<dbReference type="PANTHER" id="PTHR12811">
    <property type="entry name" value="VACUOLAR PROTEIN SORTING VPS16"/>
    <property type="match status" value="1"/>
</dbReference>
<dbReference type="FunFam" id="1.10.150.780:FF:000001">
    <property type="entry name" value="Vacuolar protein sorting-associated protein 16 homolog"/>
    <property type="match status" value="1"/>
</dbReference>
<evidence type="ECO:0000313" key="6">
    <source>
        <dbReference type="Proteomes" id="UP000053477"/>
    </source>
</evidence>
<proteinExistence type="inferred from homology"/>
<dbReference type="PIRSF" id="PIRSF007949">
    <property type="entry name" value="VPS16"/>
    <property type="match status" value="1"/>
</dbReference>
<dbReference type="GO" id="GO:0006886">
    <property type="term" value="P:intracellular protein transport"/>
    <property type="evidence" value="ECO:0007669"/>
    <property type="project" value="InterPro"/>
</dbReference>
<name>A0A0H2SCF9_9AGAM</name>
<dbReference type="Proteomes" id="UP000053477">
    <property type="component" value="Unassembled WGS sequence"/>
</dbReference>
<dbReference type="EMBL" id="KQ085887">
    <property type="protein sequence ID" value="KLO19398.1"/>
    <property type="molecule type" value="Genomic_DNA"/>
</dbReference>
<evidence type="ECO:0000259" key="4">
    <source>
        <dbReference type="Pfam" id="PF04841"/>
    </source>
</evidence>
<accession>A0A0H2SCF9</accession>
<organism evidence="5 6">
    <name type="scientific">Schizopora paradoxa</name>
    <dbReference type="NCBI Taxonomy" id="27342"/>
    <lineage>
        <taxon>Eukaryota</taxon>
        <taxon>Fungi</taxon>
        <taxon>Dikarya</taxon>
        <taxon>Basidiomycota</taxon>
        <taxon>Agaricomycotina</taxon>
        <taxon>Agaricomycetes</taxon>
        <taxon>Hymenochaetales</taxon>
        <taxon>Schizoporaceae</taxon>
        <taxon>Schizopora</taxon>
    </lineage>
</organism>
<feature type="domain" description="Vps16 N-terminal" evidence="4">
    <location>
        <begin position="6"/>
        <end position="420"/>
    </location>
</feature>
<dbReference type="AlphaFoldDB" id="A0A0H2SCF9"/>
<dbReference type="GO" id="GO:0005768">
    <property type="term" value="C:endosome"/>
    <property type="evidence" value="ECO:0007669"/>
    <property type="project" value="TreeGrafter"/>
</dbReference>
<evidence type="ECO:0000256" key="2">
    <source>
        <dbReference type="PIRNR" id="PIRNR007949"/>
    </source>
</evidence>
<evidence type="ECO:0000259" key="3">
    <source>
        <dbReference type="Pfam" id="PF04840"/>
    </source>
</evidence>
<dbReference type="STRING" id="27342.A0A0H2SCF9"/>
<gene>
    <name evidence="5" type="ORF">SCHPADRAFT_843694</name>
</gene>
<dbReference type="GO" id="GO:0016197">
    <property type="term" value="P:endosomal transport"/>
    <property type="evidence" value="ECO:0007669"/>
    <property type="project" value="TreeGrafter"/>
</dbReference>
<dbReference type="PANTHER" id="PTHR12811:SF0">
    <property type="entry name" value="VACUOLAR PROTEIN SORTING-ASSOCIATED PROTEIN 16 HOMOLOG"/>
    <property type="match status" value="1"/>
</dbReference>
<evidence type="ECO:0000313" key="5">
    <source>
        <dbReference type="EMBL" id="KLO19398.1"/>
    </source>
</evidence>
<dbReference type="GO" id="GO:0003779">
    <property type="term" value="F:actin binding"/>
    <property type="evidence" value="ECO:0007669"/>
    <property type="project" value="TreeGrafter"/>
</dbReference>
<sequence length="845" mass="94245">MELEHPTTSWQAMQDGNVFYKRQQLYTIHEKMPRFEDHIVAGARFGGPIAIMRDSTKMIALGGGVPAVAKDEIRVYSSSGEGIVLFTLNQGRIVKFGWTLDERLVVLNEEGTYRVYDLQGDYVQYSLGPDASETGVIDARIHEGGMVALTGALTLLEIKGWDGSRPLTLASTGLTEPPHTWSIIPPDLTISRHTEVLISPTTSTSILSIDNLECIDQRLSRGPFSHLAPSPNGKSLALMTSSGTLWVVSTDFQRNLAEFDVTSKVDEGAIGTPRQVEWCGNDAVLVTWDRLALLVGPFGDILSFIYAGPTFVVNEPDGVRVLGPDVCDFIQKVPLASVNVFRPGSTAVSAILYDAWENFSKRAPKADENIRSIRPDLAKAVDECIEAAGKEWEPYWQRKLLNAAKFGKSFLDLCNPNDFVNMGQTLKVLNAVRYFEIGIPVTHAQYLYTSPSHLIDRLTNRSLHLLALRISTYLSLKPDSVLKHWACAKIAKSKSTSSAGEADTTDDELCKVITAKFRSVNGGVVSYAEIAKRSWEVGRPGLATKLLDFETRAADQVPLLLEMKEDKLALTKAVNSGDTDLVYHVLLNLYNRLPLGSFFRLIEDGGAALAPASKLLQVYAREQNREMLRDFYYSDDRRVESAVLSLEEATKIPDPTSRITAIKSAQKFFSEDKERQFEAKMMDESIRLLTSQQQLEKEADGKIDFFGLSVNDTVTTCLLNGMSRKADKIKADFKVPDKRFWYLKLYSLTKARDFEGLDNFAKSKKSPIGYEPFVHHLVEKGHRKEAAGFVARCDASKRVDLYVECGEWRMAAKECKDRTKLEELKKRSPNDTISREIDSVASMLK</sequence>